<dbReference type="InterPro" id="IPR007172">
    <property type="entry name" value="DUF374"/>
</dbReference>
<gene>
    <name evidence="3" type="ORF">MNBD_PLANCTO02-2428</name>
</gene>
<dbReference type="Pfam" id="PF04028">
    <property type="entry name" value="DUF374"/>
    <property type="match status" value="1"/>
</dbReference>
<dbReference type="AlphaFoldDB" id="A0A3B1DG40"/>
<sequence>MKIRSRFLTKSLAWLAALLSRALLATCKKVIVEGSPETNIYESRLSARYLYCIWHDSLLIPIFAGRPQKTSCLVSRHQDGSYLADAMQVLGMIPVRGSTSRGGAAALKQLITETADLHIAITPDGPRGPRRQLKQGIVYLASKLNRPIVPTAYGCSRGWRFQGSWTDLLIPKPFSTVYLIGAPLFYVPQNATKEQLKQSLAELQTIMDRLNNQVEQMVNNRSAQPITPEDTKPTAA</sequence>
<evidence type="ECO:0000256" key="1">
    <source>
        <dbReference type="SAM" id="Coils"/>
    </source>
</evidence>
<reference evidence="3" key="1">
    <citation type="submission" date="2018-06" db="EMBL/GenBank/DDBJ databases">
        <authorList>
            <person name="Zhirakovskaya E."/>
        </authorList>
    </citation>
    <scope>NUCLEOTIDE SEQUENCE</scope>
</reference>
<accession>A0A3B1DG40</accession>
<protein>
    <recommendedName>
        <fullName evidence="2">DUF374 domain-containing protein</fullName>
    </recommendedName>
</protein>
<dbReference type="EMBL" id="UOGL01000531">
    <property type="protein sequence ID" value="VAX41319.1"/>
    <property type="molecule type" value="Genomic_DNA"/>
</dbReference>
<feature type="domain" description="DUF374" evidence="2">
    <location>
        <begin position="66"/>
        <end position="130"/>
    </location>
</feature>
<feature type="coiled-coil region" evidence="1">
    <location>
        <begin position="193"/>
        <end position="220"/>
    </location>
</feature>
<dbReference type="CDD" id="cd07983">
    <property type="entry name" value="LPLAT_DUF374-like"/>
    <property type="match status" value="1"/>
</dbReference>
<organism evidence="3">
    <name type="scientific">hydrothermal vent metagenome</name>
    <dbReference type="NCBI Taxonomy" id="652676"/>
    <lineage>
        <taxon>unclassified sequences</taxon>
        <taxon>metagenomes</taxon>
        <taxon>ecological metagenomes</taxon>
    </lineage>
</organism>
<evidence type="ECO:0000313" key="3">
    <source>
        <dbReference type="EMBL" id="VAX41319.1"/>
    </source>
</evidence>
<name>A0A3B1DG40_9ZZZZ</name>
<evidence type="ECO:0000259" key="2">
    <source>
        <dbReference type="Pfam" id="PF04028"/>
    </source>
</evidence>
<proteinExistence type="predicted"/>
<keyword evidence="1" id="KW-0175">Coiled coil</keyword>